<sequence>MKKSTVFHKFWGLVEKELEASLAVLVVLGAIFGYSLASTELVAGDIQIAGTTTSFSINSRIYSGINFTNQNLSGQYRVRATSANTTPGNVSQGLNGIVGQTSGANYTFVQPLTEPFTGVVYVQGGYDRVTIGDTSVSTPQGAIALNSVDVIVMTFAGGSTIKSITLTPGSSSGDTVKPITPPVSTLYVLPSIASLTVGQTRDFSAVALDATGNSISDLQITWSFADEISKERATINSATGELTGVQAGTVKVKATANGASATATITVRETVATVPSKIVNIPSTDTTTDKYLGAEESATYPGASEGNTALDTVADALTAPSTDGSVTETKTMVATALDAFAVAQTKQITETGSTLVSQTAVNQIIAETATTTTQKLAMRVSLNWEQFKRDIQAMFSPASETNVVKTVANFISQLIIGNKGTDASTGVMGEGFGEDKNL</sequence>
<feature type="domain" description="BIG2" evidence="2">
    <location>
        <begin position="182"/>
        <end position="266"/>
    </location>
</feature>
<comment type="caution">
    <text evidence="3">The sequence shown here is derived from an EMBL/GenBank/DDBJ whole genome shotgun (WGS) entry which is preliminary data.</text>
</comment>
<evidence type="ECO:0000259" key="2">
    <source>
        <dbReference type="SMART" id="SM00635"/>
    </source>
</evidence>
<name>A0A1F4NQN7_UNCK3</name>
<evidence type="ECO:0000256" key="1">
    <source>
        <dbReference type="SAM" id="Phobius"/>
    </source>
</evidence>
<dbReference type="SUPFAM" id="SSF49373">
    <property type="entry name" value="Invasin/intimin cell-adhesion fragments"/>
    <property type="match status" value="1"/>
</dbReference>
<organism evidence="3 4">
    <name type="scientific">candidate division Kazan bacterium RIFCSPLOWO2_01_FULL_45_19</name>
    <dbReference type="NCBI Taxonomy" id="1798538"/>
    <lineage>
        <taxon>Bacteria</taxon>
        <taxon>Bacteria division Kazan-3B-28</taxon>
    </lineage>
</organism>
<reference evidence="3 4" key="1">
    <citation type="journal article" date="2016" name="Nat. Commun.">
        <title>Thousands of microbial genomes shed light on interconnected biogeochemical processes in an aquifer system.</title>
        <authorList>
            <person name="Anantharaman K."/>
            <person name="Brown C.T."/>
            <person name="Hug L.A."/>
            <person name="Sharon I."/>
            <person name="Castelle C.J."/>
            <person name="Probst A.J."/>
            <person name="Thomas B.C."/>
            <person name="Singh A."/>
            <person name="Wilkins M.J."/>
            <person name="Karaoz U."/>
            <person name="Brodie E.L."/>
            <person name="Williams K.H."/>
            <person name="Hubbard S.S."/>
            <person name="Banfield J.F."/>
        </authorList>
    </citation>
    <scope>NUCLEOTIDE SEQUENCE [LARGE SCALE GENOMIC DNA]</scope>
</reference>
<keyword evidence="1" id="KW-0472">Membrane</keyword>
<gene>
    <name evidence="3" type="ORF">A3K51_03070</name>
</gene>
<dbReference type="AlphaFoldDB" id="A0A1F4NQN7"/>
<evidence type="ECO:0000313" key="4">
    <source>
        <dbReference type="Proteomes" id="UP000178085"/>
    </source>
</evidence>
<dbReference type="Pfam" id="PF02368">
    <property type="entry name" value="Big_2"/>
    <property type="match status" value="1"/>
</dbReference>
<dbReference type="InterPro" id="IPR008964">
    <property type="entry name" value="Invasin/intimin_cell_adhesion"/>
</dbReference>
<proteinExistence type="predicted"/>
<keyword evidence="1" id="KW-1133">Transmembrane helix</keyword>
<protein>
    <recommendedName>
        <fullName evidence="2">BIG2 domain-containing protein</fullName>
    </recommendedName>
</protein>
<feature type="transmembrane region" description="Helical" evidence="1">
    <location>
        <begin position="20"/>
        <end position="37"/>
    </location>
</feature>
<dbReference type="InterPro" id="IPR003343">
    <property type="entry name" value="Big_2"/>
</dbReference>
<keyword evidence="1" id="KW-0812">Transmembrane</keyword>
<accession>A0A1F4NQN7</accession>
<evidence type="ECO:0000313" key="3">
    <source>
        <dbReference type="EMBL" id="OGB73783.1"/>
    </source>
</evidence>
<dbReference type="Gene3D" id="2.60.40.1080">
    <property type="match status" value="1"/>
</dbReference>
<dbReference type="Proteomes" id="UP000178085">
    <property type="component" value="Unassembled WGS sequence"/>
</dbReference>
<dbReference type="EMBL" id="METD01000001">
    <property type="protein sequence ID" value="OGB73783.1"/>
    <property type="molecule type" value="Genomic_DNA"/>
</dbReference>
<dbReference type="SMART" id="SM00635">
    <property type="entry name" value="BID_2"/>
    <property type="match status" value="1"/>
</dbReference>